<dbReference type="AlphaFoldDB" id="A0A8S3ATU2"/>
<comment type="caution">
    <text evidence="2">The sequence shown here is derived from an EMBL/GenBank/DDBJ whole genome shotgun (WGS) entry which is preliminary data.</text>
</comment>
<protein>
    <submittedName>
        <fullName evidence="2">Uncharacterized protein</fullName>
    </submittedName>
</protein>
<feature type="region of interest" description="Disordered" evidence="1">
    <location>
        <begin position="1"/>
        <end position="42"/>
    </location>
</feature>
<feature type="non-terminal residue" evidence="2">
    <location>
        <position position="42"/>
    </location>
</feature>
<evidence type="ECO:0000256" key="1">
    <source>
        <dbReference type="SAM" id="MobiDB-lite"/>
    </source>
</evidence>
<reference evidence="2" key="1">
    <citation type="submission" date="2021-02" db="EMBL/GenBank/DDBJ databases">
        <authorList>
            <person name="Nowell W R."/>
        </authorList>
    </citation>
    <scope>NUCLEOTIDE SEQUENCE</scope>
</reference>
<accession>A0A8S3ATU2</accession>
<evidence type="ECO:0000313" key="3">
    <source>
        <dbReference type="Proteomes" id="UP000676336"/>
    </source>
</evidence>
<evidence type="ECO:0000313" key="2">
    <source>
        <dbReference type="EMBL" id="CAF4736291.1"/>
    </source>
</evidence>
<proteinExistence type="predicted"/>
<gene>
    <name evidence="2" type="ORF">SMN809_LOCUS44507</name>
</gene>
<sequence>MTDENSNEFQSASSSEDHDENHSSCVLNQTNVSMDVDIVDDD</sequence>
<dbReference type="EMBL" id="CAJOBI010133659">
    <property type="protein sequence ID" value="CAF4736291.1"/>
    <property type="molecule type" value="Genomic_DNA"/>
</dbReference>
<name>A0A8S3ATU2_9BILA</name>
<organism evidence="2 3">
    <name type="scientific">Rotaria magnacalcarata</name>
    <dbReference type="NCBI Taxonomy" id="392030"/>
    <lineage>
        <taxon>Eukaryota</taxon>
        <taxon>Metazoa</taxon>
        <taxon>Spiralia</taxon>
        <taxon>Gnathifera</taxon>
        <taxon>Rotifera</taxon>
        <taxon>Eurotatoria</taxon>
        <taxon>Bdelloidea</taxon>
        <taxon>Philodinida</taxon>
        <taxon>Philodinidae</taxon>
        <taxon>Rotaria</taxon>
    </lineage>
</organism>
<dbReference type="Proteomes" id="UP000676336">
    <property type="component" value="Unassembled WGS sequence"/>
</dbReference>